<evidence type="ECO:0000313" key="5">
    <source>
        <dbReference type="Proteomes" id="UP000400924"/>
    </source>
</evidence>
<feature type="domain" description="Glycosyl hydrolase family 95 catalytic" evidence="3">
    <location>
        <begin position="263"/>
        <end position="649"/>
    </location>
</feature>
<dbReference type="InterPro" id="IPR027414">
    <property type="entry name" value="GH95_N_dom"/>
</dbReference>
<dbReference type="PANTHER" id="PTHR31084:SF0">
    <property type="entry name" value="ALPHA-L-FUCOSIDASE 2"/>
    <property type="match status" value="1"/>
</dbReference>
<feature type="domain" description="Glycosyl hydrolase family 95 N-terminal" evidence="1">
    <location>
        <begin position="9"/>
        <end position="238"/>
    </location>
</feature>
<dbReference type="InterPro" id="IPR016518">
    <property type="entry name" value="Alpha-L-fucosidase"/>
</dbReference>
<dbReference type="Proteomes" id="UP000400924">
    <property type="component" value="Unassembled WGS sequence"/>
</dbReference>
<evidence type="ECO:0000259" key="1">
    <source>
        <dbReference type="Pfam" id="PF14498"/>
    </source>
</evidence>
<dbReference type="InterPro" id="IPR054363">
    <property type="entry name" value="GH95_cat"/>
</dbReference>
<dbReference type="Gene3D" id="2.60.40.1180">
    <property type="entry name" value="Golgi alpha-mannosidase II"/>
    <property type="match status" value="1"/>
</dbReference>
<reference evidence="4 5" key="1">
    <citation type="submission" date="2019-07" db="EMBL/GenBank/DDBJ databases">
        <title>New species of Amycolatopsis and Streptomyces.</title>
        <authorList>
            <person name="Duangmal K."/>
            <person name="Teo W.F.A."/>
            <person name="Lipun K."/>
        </authorList>
    </citation>
    <scope>NUCLEOTIDE SEQUENCE [LARGE SCALE GENOMIC DNA]</scope>
    <source>
        <strain evidence="4 5">NBRC 106415</strain>
    </source>
</reference>
<feature type="domain" description="Alpha fucosidase A-like C-terminal" evidence="2">
    <location>
        <begin position="655"/>
        <end position="711"/>
    </location>
</feature>
<evidence type="ECO:0000259" key="3">
    <source>
        <dbReference type="Pfam" id="PF22124"/>
    </source>
</evidence>
<evidence type="ECO:0000259" key="2">
    <source>
        <dbReference type="Pfam" id="PF21307"/>
    </source>
</evidence>
<dbReference type="InterPro" id="IPR049053">
    <property type="entry name" value="AFCA-like_C"/>
</dbReference>
<comment type="caution">
    <text evidence="4">The sequence shown here is derived from an EMBL/GenBank/DDBJ whole genome shotgun (WGS) entry which is preliminary data.</text>
</comment>
<dbReference type="InterPro" id="IPR008928">
    <property type="entry name" value="6-hairpin_glycosidase_sf"/>
</dbReference>
<sequence>MTVHHIHDDRPAARWEDAFLSGNGEYGIMVHGDPHTERIVFNHHRYVLPNGTRDLPPPALAGRMEEIRDLILDGRPYEAQKLAAGGCPILWTQPFHPGYAMLVDSRERGPVRGYRRVTDFSTGEITVRWTDETGEHTRRSFVSRADAVVVQSFSTADRDLVVSLTGDLPGRPEDVGYHQRAYQEDGRVFLHIKGRYPEGLGAYGFEGLVLLHAPGGTVDIVGDTVRVRDADEVLLLSKLDRHETEQGNTAALSEALTALVPDYAELLARHTALHTPAYHRVELDLGVSPSQRGLPVRALIAKGYRAALLERMFHSGRYLLLSSSGVLPPRLTGLWLGAWGAAWSGDFTTDANINLQMAGANLGALPEVTEAYRSLIRGQIDHWRDNAREIYGARGLLAPSRTDGESGHLFHFNDDWPLMMWVAGADWLLYPLHEHESVSGEHSAELAGWLGEAAVFFEDFLTRTDADGHVVFVPSFSPENAPHSAFDPFAAVNATMDIAAARHALTVSGDPRFASLLDRLPPYLVDERGALAEWAWPGAEPSEEHRHVSHLYPVWPLHEITPDDTPELAAAAHRALELRGDENLSAHGSLHRAFAAARLKDAALTEAGLRKILDNDMVFRSLMTSHNPDLDIYNADAAHALPGLLLEMLVYTRPGIVELLPALPDMFTRGAVRGVRCHGGIVIDELRWEPGSLTVSLRSRTEQTVTLAHRASGLRKNVTLPCDVRVSVSAPALS</sequence>
<proteinExistence type="predicted"/>
<evidence type="ECO:0000313" key="4">
    <source>
        <dbReference type="EMBL" id="MPY58054.1"/>
    </source>
</evidence>
<name>A0A5N8XFP9_9ACTN</name>
<dbReference type="Pfam" id="PF14498">
    <property type="entry name" value="Glyco_hyd_65N_2"/>
    <property type="match status" value="1"/>
</dbReference>
<dbReference type="RefSeq" id="WP_152771632.1">
    <property type="nucleotide sequence ID" value="NZ_VJZC01000068.1"/>
</dbReference>
<dbReference type="GO" id="GO:0004560">
    <property type="term" value="F:alpha-L-fucosidase activity"/>
    <property type="evidence" value="ECO:0007669"/>
    <property type="project" value="InterPro"/>
</dbReference>
<dbReference type="GO" id="GO:0005975">
    <property type="term" value="P:carbohydrate metabolic process"/>
    <property type="evidence" value="ECO:0007669"/>
    <property type="project" value="InterPro"/>
</dbReference>
<dbReference type="EMBL" id="VJZC01000068">
    <property type="protein sequence ID" value="MPY58054.1"/>
    <property type="molecule type" value="Genomic_DNA"/>
</dbReference>
<dbReference type="Gene3D" id="2.70.98.50">
    <property type="entry name" value="putative glycoside hydrolase family protein from bacillus halodurans"/>
    <property type="match status" value="1"/>
</dbReference>
<dbReference type="PANTHER" id="PTHR31084">
    <property type="entry name" value="ALPHA-L-FUCOSIDASE 2"/>
    <property type="match status" value="1"/>
</dbReference>
<keyword evidence="5" id="KW-1185">Reference proteome</keyword>
<dbReference type="SUPFAM" id="SSF48208">
    <property type="entry name" value="Six-hairpin glycosidases"/>
    <property type="match status" value="1"/>
</dbReference>
<dbReference type="Pfam" id="PF21307">
    <property type="entry name" value="Glyco_hydro_95_C"/>
    <property type="match status" value="1"/>
</dbReference>
<protein>
    <submittedName>
        <fullName evidence="4">Glycoside hydrolase family 95 protein</fullName>
    </submittedName>
</protein>
<dbReference type="OrthoDB" id="9802600at2"/>
<dbReference type="AlphaFoldDB" id="A0A5N8XFP9"/>
<keyword evidence="4" id="KW-0378">Hydrolase</keyword>
<organism evidence="4 5">
    <name type="scientific">Streptomyces spongiae</name>
    <dbReference type="NCBI Taxonomy" id="565072"/>
    <lineage>
        <taxon>Bacteria</taxon>
        <taxon>Bacillati</taxon>
        <taxon>Actinomycetota</taxon>
        <taxon>Actinomycetes</taxon>
        <taxon>Kitasatosporales</taxon>
        <taxon>Streptomycetaceae</taxon>
        <taxon>Streptomyces</taxon>
    </lineage>
</organism>
<dbReference type="PIRSF" id="PIRSF007663">
    <property type="entry name" value="UCP007663"/>
    <property type="match status" value="1"/>
</dbReference>
<dbReference type="Pfam" id="PF22124">
    <property type="entry name" value="Glyco_hydro_95_cat"/>
    <property type="match status" value="1"/>
</dbReference>
<dbReference type="InterPro" id="IPR013780">
    <property type="entry name" value="Glyco_hydro_b"/>
</dbReference>
<accession>A0A5N8XFP9</accession>
<gene>
    <name evidence="4" type="ORF">FNH08_13005</name>
</gene>